<evidence type="ECO:0008006" key="6">
    <source>
        <dbReference type="Google" id="ProtNLM"/>
    </source>
</evidence>
<keyword evidence="2" id="KW-0547">Nucleotide-binding</keyword>
<dbReference type="SUPFAM" id="SSF52540">
    <property type="entry name" value="P-loop containing nucleoside triphosphate hydrolases"/>
    <property type="match status" value="1"/>
</dbReference>
<reference evidence="4 5" key="1">
    <citation type="submission" date="2023-01" db="EMBL/GenBank/DDBJ databases">
        <authorList>
            <person name="Whitehead M."/>
        </authorList>
    </citation>
    <scope>NUCLEOTIDE SEQUENCE [LARGE SCALE GENOMIC DNA]</scope>
</reference>
<dbReference type="Gene3D" id="3.40.50.300">
    <property type="entry name" value="P-loop containing nucleotide triphosphate hydrolases"/>
    <property type="match status" value="1"/>
</dbReference>
<dbReference type="InterPro" id="IPR000850">
    <property type="entry name" value="Adenylat/UMP-CMP_kin"/>
</dbReference>
<evidence type="ECO:0000256" key="3">
    <source>
        <dbReference type="ARBA" id="ARBA00022777"/>
    </source>
</evidence>
<proteinExistence type="predicted"/>
<dbReference type="GO" id="GO:0005524">
    <property type="term" value="F:ATP binding"/>
    <property type="evidence" value="ECO:0007669"/>
    <property type="project" value="InterPro"/>
</dbReference>
<evidence type="ECO:0000313" key="4">
    <source>
        <dbReference type="EMBL" id="CAI6369503.1"/>
    </source>
</evidence>
<evidence type="ECO:0000256" key="2">
    <source>
        <dbReference type="ARBA" id="ARBA00022741"/>
    </source>
</evidence>
<keyword evidence="3" id="KW-0418">Kinase</keyword>
<evidence type="ECO:0000256" key="1">
    <source>
        <dbReference type="ARBA" id="ARBA00022679"/>
    </source>
</evidence>
<protein>
    <recommendedName>
        <fullName evidence="6">Adenylate kinase</fullName>
    </recommendedName>
</protein>
<organism evidence="4 5">
    <name type="scientific">Macrosiphum euphorbiae</name>
    <name type="common">potato aphid</name>
    <dbReference type="NCBI Taxonomy" id="13131"/>
    <lineage>
        <taxon>Eukaryota</taxon>
        <taxon>Metazoa</taxon>
        <taxon>Ecdysozoa</taxon>
        <taxon>Arthropoda</taxon>
        <taxon>Hexapoda</taxon>
        <taxon>Insecta</taxon>
        <taxon>Pterygota</taxon>
        <taxon>Neoptera</taxon>
        <taxon>Paraneoptera</taxon>
        <taxon>Hemiptera</taxon>
        <taxon>Sternorrhyncha</taxon>
        <taxon>Aphidomorpha</taxon>
        <taxon>Aphidoidea</taxon>
        <taxon>Aphididae</taxon>
        <taxon>Macrosiphini</taxon>
        <taxon>Macrosiphum</taxon>
    </lineage>
</organism>
<dbReference type="InterPro" id="IPR027417">
    <property type="entry name" value="P-loop_NTPase"/>
</dbReference>
<dbReference type="SUPFAM" id="SSF47391">
    <property type="entry name" value="Dimerization-anchoring domain of cAMP-dependent PK regulatory subunit"/>
    <property type="match status" value="1"/>
</dbReference>
<accession>A0AAV0XMF7</accession>
<dbReference type="EMBL" id="CARXXK010000005">
    <property type="protein sequence ID" value="CAI6369503.1"/>
    <property type="molecule type" value="Genomic_DNA"/>
</dbReference>
<gene>
    <name evidence="4" type="ORF">MEUPH1_LOCUS23734</name>
</gene>
<dbReference type="Proteomes" id="UP001160148">
    <property type="component" value="Unassembled WGS sequence"/>
</dbReference>
<dbReference type="GO" id="GO:0006139">
    <property type="term" value="P:nucleobase-containing compound metabolic process"/>
    <property type="evidence" value="ECO:0007669"/>
    <property type="project" value="InterPro"/>
</dbReference>
<dbReference type="AlphaFoldDB" id="A0AAV0XMF7"/>
<evidence type="ECO:0000313" key="5">
    <source>
        <dbReference type="Proteomes" id="UP001160148"/>
    </source>
</evidence>
<keyword evidence="5" id="KW-1185">Reference proteome</keyword>
<keyword evidence="1" id="KW-0808">Transferase</keyword>
<dbReference type="Gene3D" id="1.20.890.10">
    <property type="entry name" value="cAMP-dependent protein kinase regulatory subunit, dimerization-anchoring domain"/>
    <property type="match status" value="1"/>
</dbReference>
<dbReference type="GO" id="GO:0019205">
    <property type="term" value="F:nucleobase-containing compound kinase activity"/>
    <property type="evidence" value="ECO:0007669"/>
    <property type="project" value="InterPro"/>
</dbReference>
<comment type="caution">
    <text evidence="4">The sequence shown here is derived from an EMBL/GenBank/DDBJ whole genome shotgun (WGS) entry which is preliminary data.</text>
</comment>
<name>A0AAV0XMF7_9HEMI</name>
<dbReference type="PANTHER" id="PTHR23359">
    <property type="entry name" value="NUCLEOTIDE KINASE"/>
    <property type="match status" value="1"/>
</dbReference>
<dbReference type="CDD" id="cd22979">
    <property type="entry name" value="DD_AK8"/>
    <property type="match status" value="1"/>
</dbReference>
<sequence>MIKASQTCYLEKHRIYEMFRNLVKALVMSQPQDPLRFISRYFKCRRHVDVPKVLLVAPPDHRLDTDKVYVALNIAKSTGVVTIDRRNVLRRYRKKRRDDDDECDSTDFTTVLNEYMRAKGAHVKGWILLDIPNSNKEAEMMISLGILPTHTIVLYEPADLCDCQTEIDRFNTNYKKFEFEIKMKFRFTLKEINVQGNSIDEITELCLDQIVCQKPSDVPFVPRVTVIGPVRSGRFIVVSGLSKRFNLVNVDFDQMMDQQVAISDKKIAEETALTWLKEKLTQDDCVENGYVLKGFPRTRADFEWLDSTGMAPNRVTFLAISFPELYRRFKNRCLIKNTGTTMSLNRALNEMKAGKLKFEDLLRYPSNSGTFLCEFKTYCKRLKEMLYYCGDGCSIITFGESVCDNASACVVSASPASGPRPQNRMPSRMTTTLAERILFNPKHEDICRDPGLSEEARDLLNALEKGAKRLDLNHGAVDQAV</sequence>